<reference evidence="2 3" key="1">
    <citation type="submission" date="2016-07" db="EMBL/GenBank/DDBJ databases">
        <title>Pervasive Adenine N6-methylation of Active Genes in Fungi.</title>
        <authorList>
            <consortium name="DOE Joint Genome Institute"/>
            <person name="Mondo S.J."/>
            <person name="Dannebaum R.O."/>
            <person name="Kuo R.C."/>
            <person name="Labutti K."/>
            <person name="Haridas S."/>
            <person name="Kuo A."/>
            <person name="Salamov A."/>
            <person name="Ahrendt S.R."/>
            <person name="Lipzen A."/>
            <person name="Sullivan W."/>
            <person name="Andreopoulos W.B."/>
            <person name="Clum A."/>
            <person name="Lindquist E."/>
            <person name="Daum C."/>
            <person name="Ramamoorthy G.K."/>
            <person name="Gryganskyi A."/>
            <person name="Culley D."/>
            <person name="Magnuson J.K."/>
            <person name="James T.Y."/>
            <person name="O'Malley M.A."/>
            <person name="Stajich J.E."/>
            <person name="Spatafora J.W."/>
            <person name="Visel A."/>
            <person name="Grigoriev I.V."/>
        </authorList>
    </citation>
    <scope>NUCLEOTIDE SEQUENCE [LARGE SCALE GENOMIC DNA]</scope>
    <source>
        <strain evidence="2 3">12-1054</strain>
    </source>
</reference>
<comment type="caution">
    <text evidence="2">The sequence shown here is derived from an EMBL/GenBank/DDBJ whole genome shotgun (WGS) entry which is preliminary data.</text>
</comment>
<dbReference type="PANTHER" id="PTHR21575">
    <property type="entry name" value="PROTEIN HID1"/>
    <property type="match status" value="1"/>
</dbReference>
<proteinExistence type="predicted"/>
<keyword evidence="3" id="KW-1185">Reference proteome</keyword>
<dbReference type="GO" id="GO:0000138">
    <property type="term" value="C:Golgi trans cisterna"/>
    <property type="evidence" value="ECO:0007669"/>
    <property type="project" value="TreeGrafter"/>
</dbReference>
<dbReference type="OMA" id="IFEDDKW"/>
<gene>
    <name evidence="2" type="ORF">BCR37DRAFT_30070</name>
</gene>
<dbReference type="OrthoDB" id="432953at2759"/>
<dbReference type="PANTHER" id="PTHR21575:SF12">
    <property type="entry name" value="PROTEIN HID1"/>
    <property type="match status" value="1"/>
</dbReference>
<protein>
    <submittedName>
        <fullName evidence="2">High-temperature-induced dauer-formation protein-domain-containing protein</fullName>
    </submittedName>
</protein>
<evidence type="ECO:0000313" key="3">
    <source>
        <dbReference type="Proteomes" id="UP000193685"/>
    </source>
</evidence>
<dbReference type="GO" id="GO:0016020">
    <property type="term" value="C:membrane"/>
    <property type="evidence" value="ECO:0007669"/>
    <property type="project" value="TreeGrafter"/>
</dbReference>
<dbReference type="STRING" id="56484.A0A1Y2FF44"/>
<feature type="compositionally biased region" description="Basic and acidic residues" evidence="1">
    <location>
        <begin position="656"/>
        <end position="671"/>
    </location>
</feature>
<evidence type="ECO:0000256" key="1">
    <source>
        <dbReference type="SAM" id="MobiDB-lite"/>
    </source>
</evidence>
<dbReference type="GO" id="GO:0005797">
    <property type="term" value="C:Golgi medial cisterna"/>
    <property type="evidence" value="ECO:0007669"/>
    <property type="project" value="TreeGrafter"/>
</dbReference>
<dbReference type="Pfam" id="PF12722">
    <property type="entry name" value="Hid1"/>
    <property type="match status" value="1"/>
</dbReference>
<dbReference type="EMBL" id="MCFI01000010">
    <property type="protein sequence ID" value="ORY82024.1"/>
    <property type="molecule type" value="Genomic_DNA"/>
</dbReference>
<accession>A0A1Y2FF44</accession>
<name>A0A1Y2FF44_PROLT</name>
<dbReference type="InterPro" id="IPR026705">
    <property type="entry name" value="Hid-1/Ecm30"/>
</dbReference>
<dbReference type="AlphaFoldDB" id="A0A1Y2FF44"/>
<organism evidence="2 3">
    <name type="scientific">Protomyces lactucae-debilis</name>
    <dbReference type="NCBI Taxonomy" id="2754530"/>
    <lineage>
        <taxon>Eukaryota</taxon>
        <taxon>Fungi</taxon>
        <taxon>Dikarya</taxon>
        <taxon>Ascomycota</taxon>
        <taxon>Taphrinomycotina</taxon>
        <taxon>Taphrinomycetes</taxon>
        <taxon>Taphrinales</taxon>
        <taxon>Protomycetaceae</taxon>
        <taxon>Protomyces</taxon>
    </lineage>
</organism>
<dbReference type="Proteomes" id="UP000193685">
    <property type="component" value="Unassembled WGS sequence"/>
</dbReference>
<sequence length="855" mass="96521">MGAQESKLSFRRGIFRLHEERNIALDDPYWHNFWTLPEGAEDVFTLFSPTDIRRARDEAPENFKSLLLVLCTRLFALKDHAQFPTSNESKAPEQHLLNCLRVLTRLIPFIFESDAMDDAMENFWWVKRTRRTSRSVEPPEESTPTQESIQMTQMQATSNAEEVEPMAEELMHTLVDLLFYSGFTIPPNQKGKVVYSIWETGVGCTIPMGSTKQLDSNRIEVLRCILALISRGMYIPANVERENRHITHLVVTTPKNVVLAILCSMLNITMKYNPTTWRTLPYSAAFLADSRQLLVTYCLQFLLALLCYPLPESGTTCYIQQSADKDEPVDQFRYYFKKLHRAADFNFMVDGMLRALQQPLQASTALLPGSQKAVRYYPEMLFLFWETLQQNRRFRTFLIETDRALDFLVLLLFYALENKTDPAQIGLVRMCVFILQPLSAESKFAKSLSKPFEGHNSLPASVRIPSPHCTYADYLVVSIYSLIATSRGALVSLYPALFMTLSNVAPYFNGLSIMASTKLLQLLNSIAQPSFLFANELNHQLLLYLLEVLNGIIEHNFSENPHLIYAILRNNKVFTALQKLSLDSGLEQIQRLRRRRAEKEKLKAVDEDAPLKDSFAIGDHDDSEPEASSPVARSRTHSRTPSMADDIDFTPSPKVMSEKAKGKLPEGRRESPPVLQRQNSASSIGSAQTLGLYQHAILDTGFLADAPWFQSWYPDLDLSPIMQVLTQLQPEVLRLTQETPDPRPILQYISGATLDLAQPARPPNPRTFVWSDQAKVWFESLLWGYVYISETRLNVGAVGVWTGTHVKLFRVQEDSSSQGTIFKIGGGAVEAVGNSLAERLSGALGVKSPTAPSPS</sequence>
<dbReference type="RefSeq" id="XP_040725158.1">
    <property type="nucleotide sequence ID" value="XM_040866912.1"/>
</dbReference>
<dbReference type="GeneID" id="63783511"/>
<feature type="region of interest" description="Disordered" evidence="1">
    <location>
        <begin position="613"/>
        <end position="681"/>
    </location>
</feature>
<evidence type="ECO:0000313" key="2">
    <source>
        <dbReference type="EMBL" id="ORY82024.1"/>
    </source>
</evidence>